<evidence type="ECO:0000256" key="1">
    <source>
        <dbReference type="SAM" id="MobiDB-lite"/>
    </source>
</evidence>
<name>A0ABN9QW18_9DINO</name>
<feature type="non-terminal residue" evidence="2">
    <location>
        <position position="1"/>
    </location>
</feature>
<feature type="compositionally biased region" description="Low complexity" evidence="1">
    <location>
        <begin position="31"/>
        <end position="43"/>
    </location>
</feature>
<comment type="caution">
    <text evidence="2">The sequence shown here is derived from an EMBL/GenBank/DDBJ whole genome shotgun (WGS) entry which is preliminary data.</text>
</comment>
<evidence type="ECO:0000313" key="2">
    <source>
        <dbReference type="EMBL" id="CAK0810523.1"/>
    </source>
</evidence>
<gene>
    <name evidence="2" type="ORF">PCOR1329_LOCUS15469</name>
</gene>
<dbReference type="Proteomes" id="UP001189429">
    <property type="component" value="Unassembled WGS sequence"/>
</dbReference>
<evidence type="ECO:0000313" key="3">
    <source>
        <dbReference type="Proteomes" id="UP001189429"/>
    </source>
</evidence>
<organism evidence="2 3">
    <name type="scientific">Prorocentrum cordatum</name>
    <dbReference type="NCBI Taxonomy" id="2364126"/>
    <lineage>
        <taxon>Eukaryota</taxon>
        <taxon>Sar</taxon>
        <taxon>Alveolata</taxon>
        <taxon>Dinophyceae</taxon>
        <taxon>Prorocentrales</taxon>
        <taxon>Prorocentraceae</taxon>
        <taxon>Prorocentrum</taxon>
    </lineage>
</organism>
<feature type="region of interest" description="Disordered" evidence="1">
    <location>
        <begin position="1"/>
        <end position="60"/>
    </location>
</feature>
<reference evidence="2" key="1">
    <citation type="submission" date="2023-10" db="EMBL/GenBank/DDBJ databases">
        <authorList>
            <person name="Chen Y."/>
            <person name="Shah S."/>
            <person name="Dougan E. K."/>
            <person name="Thang M."/>
            <person name="Chan C."/>
        </authorList>
    </citation>
    <scope>NUCLEOTIDE SEQUENCE [LARGE SCALE GENOMIC DNA]</scope>
</reference>
<sequence length="60" mass="6422">AATPLPAALGQGDRRGLRRRRGGQLRDQRRQAAGARGAACAGAVPLPRAERRRAPARRAR</sequence>
<feature type="non-terminal residue" evidence="2">
    <location>
        <position position="60"/>
    </location>
</feature>
<protein>
    <submittedName>
        <fullName evidence="2">Uncharacterized protein</fullName>
    </submittedName>
</protein>
<dbReference type="EMBL" id="CAUYUJ010004679">
    <property type="protein sequence ID" value="CAK0810523.1"/>
    <property type="molecule type" value="Genomic_DNA"/>
</dbReference>
<proteinExistence type="predicted"/>
<accession>A0ABN9QW18</accession>
<keyword evidence="3" id="KW-1185">Reference proteome</keyword>